<keyword evidence="3 5" id="KW-0697">Rotamase</keyword>
<dbReference type="RefSeq" id="WP_162672147.1">
    <property type="nucleotide sequence ID" value="NZ_LR593886.1"/>
</dbReference>
<dbReference type="EMBL" id="LR593886">
    <property type="protein sequence ID" value="VTS00354.1"/>
    <property type="molecule type" value="Genomic_DNA"/>
</dbReference>
<evidence type="ECO:0000256" key="4">
    <source>
        <dbReference type="ARBA" id="ARBA00023235"/>
    </source>
</evidence>
<evidence type="ECO:0000256" key="6">
    <source>
        <dbReference type="RuleBase" id="RU003915"/>
    </source>
</evidence>
<comment type="similarity">
    <text evidence="2 6">Belongs to the FKBP-type PPIase family.</text>
</comment>
<evidence type="ECO:0000256" key="5">
    <source>
        <dbReference type="PROSITE-ProRule" id="PRU00277"/>
    </source>
</evidence>
<evidence type="ECO:0000256" key="1">
    <source>
        <dbReference type="ARBA" id="ARBA00000971"/>
    </source>
</evidence>
<comment type="catalytic activity">
    <reaction evidence="1 5 6">
        <text>[protein]-peptidylproline (omega=180) = [protein]-peptidylproline (omega=0)</text>
        <dbReference type="Rhea" id="RHEA:16237"/>
        <dbReference type="Rhea" id="RHEA-COMP:10747"/>
        <dbReference type="Rhea" id="RHEA-COMP:10748"/>
        <dbReference type="ChEBI" id="CHEBI:83833"/>
        <dbReference type="ChEBI" id="CHEBI:83834"/>
        <dbReference type="EC" id="5.2.1.8"/>
    </reaction>
</comment>
<protein>
    <recommendedName>
        <fullName evidence="6">Peptidyl-prolyl cis-trans isomerase</fullName>
        <ecNumber evidence="6">5.2.1.8</ecNumber>
    </recommendedName>
</protein>
<dbReference type="PANTHER" id="PTHR43811">
    <property type="entry name" value="FKBP-TYPE PEPTIDYL-PROLYL CIS-TRANS ISOMERASE FKPA"/>
    <property type="match status" value="1"/>
</dbReference>
<sequence length="124" mass="13108">MPQVPPMPAVDAAEWTKQASGLEIWDSTVGEGDAVKPGATVTVHYTGWLTNGKMFDSSVARGQTISFSLNQVIKGWQEGIPGMKPGGTRRLKIPAVLGYGATGAGRDIPPNAVLIFEVELISSK</sequence>
<gene>
    <name evidence="8" type="ORF">SOIL9_82120</name>
</gene>
<dbReference type="KEGG" id="gms:SOIL9_82120"/>
<dbReference type="PANTHER" id="PTHR43811:SF19">
    <property type="entry name" value="39 KDA FK506-BINDING NUCLEAR PROTEIN"/>
    <property type="match status" value="1"/>
</dbReference>
<evidence type="ECO:0000313" key="8">
    <source>
        <dbReference type="EMBL" id="VTS00354.1"/>
    </source>
</evidence>
<keyword evidence="9" id="KW-1185">Reference proteome</keyword>
<dbReference type="Proteomes" id="UP000464178">
    <property type="component" value="Chromosome"/>
</dbReference>
<dbReference type="Pfam" id="PF00254">
    <property type="entry name" value="FKBP_C"/>
    <property type="match status" value="1"/>
</dbReference>
<feature type="domain" description="PPIase FKBP-type" evidence="7">
    <location>
        <begin position="38"/>
        <end position="124"/>
    </location>
</feature>
<dbReference type="AlphaFoldDB" id="A0A6P2DF96"/>
<evidence type="ECO:0000313" key="9">
    <source>
        <dbReference type="Proteomes" id="UP000464178"/>
    </source>
</evidence>
<dbReference type="EC" id="5.2.1.8" evidence="6"/>
<accession>A0A6P2DF96</accession>
<evidence type="ECO:0000256" key="2">
    <source>
        <dbReference type="ARBA" id="ARBA00006577"/>
    </source>
</evidence>
<dbReference type="FunFam" id="3.10.50.40:FF:000006">
    <property type="entry name" value="Peptidyl-prolyl cis-trans isomerase"/>
    <property type="match status" value="1"/>
</dbReference>
<dbReference type="PROSITE" id="PS50059">
    <property type="entry name" value="FKBP_PPIASE"/>
    <property type="match status" value="1"/>
</dbReference>
<name>A0A6P2DF96_9BACT</name>
<proteinExistence type="inferred from homology"/>
<dbReference type="InterPro" id="IPR001179">
    <property type="entry name" value="PPIase_FKBP_dom"/>
</dbReference>
<dbReference type="SUPFAM" id="SSF54534">
    <property type="entry name" value="FKBP-like"/>
    <property type="match status" value="1"/>
</dbReference>
<organism evidence="8 9">
    <name type="scientific">Gemmata massiliana</name>
    <dbReference type="NCBI Taxonomy" id="1210884"/>
    <lineage>
        <taxon>Bacteria</taxon>
        <taxon>Pseudomonadati</taxon>
        <taxon>Planctomycetota</taxon>
        <taxon>Planctomycetia</taxon>
        <taxon>Gemmatales</taxon>
        <taxon>Gemmataceae</taxon>
        <taxon>Gemmata</taxon>
    </lineage>
</organism>
<dbReference type="Gene3D" id="3.10.50.40">
    <property type="match status" value="1"/>
</dbReference>
<dbReference type="InterPro" id="IPR046357">
    <property type="entry name" value="PPIase_dom_sf"/>
</dbReference>
<reference evidence="8 9" key="1">
    <citation type="submission" date="2019-05" db="EMBL/GenBank/DDBJ databases">
        <authorList>
            <consortium name="Science for Life Laboratories"/>
        </authorList>
    </citation>
    <scope>NUCLEOTIDE SEQUENCE [LARGE SCALE GENOMIC DNA]</scope>
    <source>
        <strain evidence="8">Soil9</strain>
    </source>
</reference>
<evidence type="ECO:0000256" key="3">
    <source>
        <dbReference type="ARBA" id="ARBA00023110"/>
    </source>
</evidence>
<dbReference type="GO" id="GO:0003755">
    <property type="term" value="F:peptidyl-prolyl cis-trans isomerase activity"/>
    <property type="evidence" value="ECO:0007669"/>
    <property type="project" value="UniProtKB-UniRule"/>
</dbReference>
<keyword evidence="4 5" id="KW-0413">Isomerase</keyword>
<evidence type="ECO:0000259" key="7">
    <source>
        <dbReference type="PROSITE" id="PS50059"/>
    </source>
</evidence>